<dbReference type="PANTHER" id="PTHR43096:SF58">
    <property type="entry name" value="CHAPERONE DNAJ-DOMAIN SUPERFAMILY PROTEIN"/>
    <property type="match status" value="1"/>
</dbReference>
<dbReference type="AlphaFoldDB" id="A0AAF0FBV6"/>
<feature type="domain" description="J" evidence="2">
    <location>
        <begin position="338"/>
        <end position="410"/>
    </location>
</feature>
<gene>
    <name evidence="3" type="ORF">MPSI1_002744</name>
</gene>
<evidence type="ECO:0000313" key="4">
    <source>
        <dbReference type="Proteomes" id="UP001214628"/>
    </source>
</evidence>
<reference evidence="3" key="1">
    <citation type="submission" date="2023-02" db="EMBL/GenBank/DDBJ databases">
        <title>Mating type loci evolution in Malassezia.</title>
        <authorList>
            <person name="Coelho M.A."/>
        </authorList>
    </citation>
    <scope>NUCLEOTIDE SEQUENCE</scope>
    <source>
        <strain evidence="3">CBS 14136</strain>
    </source>
</reference>
<sequence length="586" mass="66450">MESCYFPSLPPKPDRPALDGEAHDTHAITVESLNEIYNAFEKREEALSLRIAALQFRSQACVDALSSNETQVNQLDDASLMSDTDPILGIRLLQRLDLLQRENTELGEKLQQIITTCEPDQVRKQQKELEDCTDEKVYNDAYKILAKSNPHYSFDTHVEQSGNASVDAPYYPDFSYFMGSKSEECVASTSEVPLELEDDAHLEHASQIWKRSATDFTMDAESEHGAFNSIISMAMQGSKLPKGETAESIYQKIASQYPAAPFETGSSTKVSVKNHKESRSNSCSKRRSEHQACLSGRRSYMYAANANFHRKPWQQSRRDSLTRRWFQSTAYSMASHATPYDLLQIPKTATAAEVKSAFYDRAKTLHPDRVAANCKTERERESRTEEFRKVVQAYELLKDSKARAMYDRYGMGWGNTNAIASYGNQRQNPWAPRNRPANPSEWEQWHMWSEVLRRAPRGHRASWQYAAGASFSSDHFYGHPSMSKEEAAKRQKENLSVNRQLFGVIFMVAWIIGILQIQRLNSIGMEQVEAANRQSAQAGKNLEAARQTARSLEGQLRQRALMERVRQAKQARAESTTLALPDAPSM</sequence>
<protein>
    <recommendedName>
        <fullName evidence="2">J domain-containing protein</fullName>
    </recommendedName>
</protein>
<dbReference type="Pfam" id="PF00226">
    <property type="entry name" value="DnaJ"/>
    <property type="match status" value="1"/>
</dbReference>
<dbReference type="SMART" id="SM00271">
    <property type="entry name" value="DnaJ"/>
    <property type="match status" value="1"/>
</dbReference>
<evidence type="ECO:0000256" key="1">
    <source>
        <dbReference type="SAM" id="MobiDB-lite"/>
    </source>
</evidence>
<dbReference type="PROSITE" id="PS50076">
    <property type="entry name" value="DNAJ_2"/>
    <property type="match status" value="1"/>
</dbReference>
<dbReference type="SUPFAM" id="SSF46565">
    <property type="entry name" value="Chaperone J-domain"/>
    <property type="match status" value="1"/>
</dbReference>
<keyword evidence="4" id="KW-1185">Reference proteome</keyword>
<dbReference type="InterPro" id="IPR036869">
    <property type="entry name" value="J_dom_sf"/>
</dbReference>
<dbReference type="EMBL" id="CP118377">
    <property type="protein sequence ID" value="WFD44079.1"/>
    <property type="molecule type" value="Genomic_DNA"/>
</dbReference>
<dbReference type="GO" id="GO:0042026">
    <property type="term" value="P:protein refolding"/>
    <property type="evidence" value="ECO:0007669"/>
    <property type="project" value="TreeGrafter"/>
</dbReference>
<dbReference type="CDD" id="cd06257">
    <property type="entry name" value="DnaJ"/>
    <property type="match status" value="1"/>
</dbReference>
<feature type="region of interest" description="Disordered" evidence="1">
    <location>
        <begin position="1"/>
        <end position="20"/>
    </location>
</feature>
<organism evidence="3 4">
    <name type="scientific">Malassezia psittaci</name>
    <dbReference type="NCBI Taxonomy" id="1821823"/>
    <lineage>
        <taxon>Eukaryota</taxon>
        <taxon>Fungi</taxon>
        <taxon>Dikarya</taxon>
        <taxon>Basidiomycota</taxon>
        <taxon>Ustilaginomycotina</taxon>
        <taxon>Malasseziomycetes</taxon>
        <taxon>Malasseziales</taxon>
        <taxon>Malasseziaceae</taxon>
        <taxon>Malassezia</taxon>
    </lineage>
</organism>
<dbReference type="PANTHER" id="PTHR43096">
    <property type="entry name" value="DNAJ HOMOLOG 1, MITOCHONDRIAL-RELATED"/>
    <property type="match status" value="1"/>
</dbReference>
<dbReference type="InterPro" id="IPR001623">
    <property type="entry name" value="DnaJ_domain"/>
</dbReference>
<evidence type="ECO:0000313" key="3">
    <source>
        <dbReference type="EMBL" id="WFD44079.1"/>
    </source>
</evidence>
<dbReference type="GO" id="GO:0005737">
    <property type="term" value="C:cytoplasm"/>
    <property type="evidence" value="ECO:0007669"/>
    <property type="project" value="TreeGrafter"/>
</dbReference>
<dbReference type="Gene3D" id="1.10.287.110">
    <property type="entry name" value="DnaJ domain"/>
    <property type="match status" value="1"/>
</dbReference>
<evidence type="ECO:0000259" key="2">
    <source>
        <dbReference type="PROSITE" id="PS50076"/>
    </source>
</evidence>
<accession>A0AAF0FBV6</accession>
<dbReference type="PROSITE" id="PS00636">
    <property type="entry name" value="DNAJ_1"/>
    <property type="match status" value="1"/>
</dbReference>
<dbReference type="Proteomes" id="UP001214628">
    <property type="component" value="Chromosome 3"/>
</dbReference>
<feature type="region of interest" description="Disordered" evidence="1">
    <location>
        <begin position="264"/>
        <end position="289"/>
    </location>
</feature>
<name>A0AAF0FBV6_9BASI</name>
<proteinExistence type="predicted"/>
<dbReference type="InterPro" id="IPR018253">
    <property type="entry name" value="DnaJ_domain_CS"/>
</dbReference>
<dbReference type="PRINTS" id="PR00625">
    <property type="entry name" value="JDOMAIN"/>
</dbReference>
<dbReference type="GO" id="GO:0051082">
    <property type="term" value="F:unfolded protein binding"/>
    <property type="evidence" value="ECO:0007669"/>
    <property type="project" value="TreeGrafter"/>
</dbReference>